<name>A0A1I7WBF3_HETBA</name>
<keyword evidence="1" id="KW-1133">Transmembrane helix</keyword>
<organism evidence="2 3">
    <name type="scientific">Heterorhabditis bacteriophora</name>
    <name type="common">Entomopathogenic nematode worm</name>
    <dbReference type="NCBI Taxonomy" id="37862"/>
    <lineage>
        <taxon>Eukaryota</taxon>
        <taxon>Metazoa</taxon>
        <taxon>Ecdysozoa</taxon>
        <taxon>Nematoda</taxon>
        <taxon>Chromadorea</taxon>
        <taxon>Rhabditida</taxon>
        <taxon>Rhabditina</taxon>
        <taxon>Rhabditomorpha</taxon>
        <taxon>Strongyloidea</taxon>
        <taxon>Heterorhabditidae</taxon>
        <taxon>Heterorhabditis</taxon>
    </lineage>
</organism>
<evidence type="ECO:0000256" key="1">
    <source>
        <dbReference type="SAM" id="Phobius"/>
    </source>
</evidence>
<evidence type="ECO:0000313" key="3">
    <source>
        <dbReference type="WBParaSite" id="Hba_02029"/>
    </source>
</evidence>
<dbReference type="WBParaSite" id="Hba_02029">
    <property type="protein sequence ID" value="Hba_02029"/>
    <property type="gene ID" value="Hba_02029"/>
</dbReference>
<keyword evidence="1" id="KW-0812">Transmembrane</keyword>
<protein>
    <submittedName>
        <fullName evidence="3">G_PROTEIN_RECEP_F1_2 domain-containing protein</fullName>
    </submittedName>
</protein>
<keyword evidence="1" id="KW-0472">Membrane</keyword>
<dbReference type="AlphaFoldDB" id="A0A1I7WBF3"/>
<proteinExistence type="predicted"/>
<feature type="transmembrane region" description="Helical" evidence="1">
    <location>
        <begin position="99"/>
        <end position="121"/>
    </location>
</feature>
<feature type="transmembrane region" description="Helical" evidence="1">
    <location>
        <begin position="163"/>
        <end position="185"/>
    </location>
</feature>
<dbReference type="Proteomes" id="UP000095283">
    <property type="component" value="Unplaced"/>
</dbReference>
<accession>A0A1I7WBF3</accession>
<keyword evidence="2" id="KW-1185">Reference proteome</keyword>
<sequence>MNKLYIASGCLYHILIEFLRSNFNAKKAINIYNYNHVNSNYCDRFIWHGLRFQPYIFAICKVTLFLIMTRFSAMMVVVLKRWKLFAVKMMKHNTVNRIVNTWLSLNILLSDLYFLSLYIIIISDMNLFRIFPLYKYYNTTSTGLLCFFILCEESTVKIGNIGYLWLIFLFKESSVQSFLSFYLILYCGKVKIITTTVFKSRFFLYQYRVVFTNLYNIYFCPKSQLKHYFIDVLSRIF</sequence>
<evidence type="ECO:0000313" key="2">
    <source>
        <dbReference type="Proteomes" id="UP000095283"/>
    </source>
</evidence>
<reference evidence="3" key="1">
    <citation type="submission" date="2016-11" db="UniProtKB">
        <authorList>
            <consortium name="WormBaseParasite"/>
        </authorList>
    </citation>
    <scope>IDENTIFICATION</scope>
</reference>
<feature type="transmembrane region" description="Helical" evidence="1">
    <location>
        <begin position="55"/>
        <end position="79"/>
    </location>
</feature>